<dbReference type="InterPro" id="IPR025883">
    <property type="entry name" value="Cadherin-like_domain"/>
</dbReference>
<feature type="coiled-coil region" evidence="1">
    <location>
        <begin position="626"/>
        <end position="657"/>
    </location>
</feature>
<dbReference type="Gene3D" id="3.90.1330.10">
    <property type="entry name" value="Alpha-glucuronidase, C-terminal domain"/>
    <property type="match status" value="1"/>
</dbReference>
<sequence>MTYSNDSNVKSTITSLLLNSRDTYESYTSPFGLGIMSSSSDHYTPSPESRTSYSGASADGLGYDRTRETGSGAVDQYYPEVADMYNNLETTPEELLVWFHHVPFSYKLKSGKTLIQSLYDSYFDGFHKVTQMVDSWKTLQGKIDQARYDEVLATFNKQVDHAKAWRDSFVTYFQNLSSIQDEQNRSLWPDNWADGVFHEKNGEVAIEAEIAAHNSENSTITARDNDNWNKTVGKFYGALLLGPDDGSKWENVASPSSEVLNAHAPELTYKINFGQTGDYNVWILAKAPDSGSDSILFGLDSTYKAAFTTFTRGNSYNWNQAGKLTISSAGLHDLNLWGREDGIAIDRIYLTANDSNTPPAWPSSNVDVNSLSLDNGTLRPAFSADVTQYKVAVAKDVKDVTITAASVNAGATVTVNGVEGVSQKVDLTGSSTRIPVTVTALDNTQKTYWVTVERPEDVILQGPDQAAKGESFELNYGLESVEQNVYAQDLTFTYDPSQLDYVSAESVYPDEVVIVDKAQTQGEVRFIVATLGQNARLDGNLLKLHWKVKADTQASVSTISLSKAIVADETGHEKDLGSKTYTVQLSQVVIDKTALLALIANAQSKHDAAAEGTGSGQYPAGSKATLQAAIDQAKAIADEISATKEQVEQALSTLNAALQTFMDSVITTNPGDVNGDERYSVGDLAIVAAAYGKTSDDPNWSSYVNCDLNKDGKIDIEDLSAVAMKIFES</sequence>
<dbReference type="InterPro" id="IPR017853">
    <property type="entry name" value="GH"/>
</dbReference>
<accession>A0ABY3STS4</accession>
<evidence type="ECO:0000313" key="5">
    <source>
        <dbReference type="Proteomes" id="UP001649230"/>
    </source>
</evidence>
<dbReference type="InterPro" id="IPR011099">
    <property type="entry name" value="Glyco_hydro_67_C"/>
</dbReference>
<proteinExistence type="predicted"/>
<dbReference type="InterPro" id="IPR037054">
    <property type="entry name" value="A-glucoronidase_C_sf"/>
</dbReference>
<dbReference type="PROSITE" id="PS51766">
    <property type="entry name" value="DOCKERIN"/>
    <property type="match status" value="1"/>
</dbReference>
<keyword evidence="5" id="KW-1185">Reference proteome</keyword>
<feature type="domain" description="Dockerin" evidence="3">
    <location>
        <begin position="666"/>
        <end position="729"/>
    </location>
</feature>
<dbReference type="InterPro" id="IPR036439">
    <property type="entry name" value="Dockerin_dom_sf"/>
</dbReference>
<dbReference type="PANTHER" id="PTHR39207">
    <property type="entry name" value="ALPHA-GLUCURONIDASE A"/>
    <property type="match status" value="1"/>
</dbReference>
<dbReference type="Pfam" id="PF12733">
    <property type="entry name" value="Cadherin-like"/>
    <property type="match status" value="1"/>
</dbReference>
<dbReference type="Pfam" id="PF00404">
    <property type="entry name" value="Dockerin_1"/>
    <property type="match status" value="1"/>
</dbReference>
<feature type="region of interest" description="Disordered" evidence="2">
    <location>
        <begin position="39"/>
        <end position="64"/>
    </location>
</feature>
<dbReference type="PROSITE" id="PS00018">
    <property type="entry name" value="EF_HAND_1"/>
    <property type="match status" value="1"/>
</dbReference>
<dbReference type="InterPro" id="IPR002102">
    <property type="entry name" value="Cohesin_dom"/>
</dbReference>
<protein>
    <submittedName>
        <fullName evidence="4">Cohesin domain-containing protein</fullName>
    </submittedName>
</protein>
<dbReference type="RefSeq" id="WP_235122956.1">
    <property type="nucleotide sequence ID" value="NZ_CP090978.1"/>
</dbReference>
<dbReference type="SUPFAM" id="SSF49384">
    <property type="entry name" value="Carbohydrate-binding domain"/>
    <property type="match status" value="1"/>
</dbReference>
<dbReference type="SUPFAM" id="SSF63446">
    <property type="entry name" value="Type I dockerin domain"/>
    <property type="match status" value="1"/>
</dbReference>
<evidence type="ECO:0000256" key="2">
    <source>
        <dbReference type="SAM" id="MobiDB-lite"/>
    </source>
</evidence>
<dbReference type="PANTHER" id="PTHR39207:SF1">
    <property type="entry name" value="ALPHA-GLUCURONIDASE A"/>
    <property type="match status" value="1"/>
</dbReference>
<evidence type="ECO:0000259" key="3">
    <source>
        <dbReference type="PROSITE" id="PS51766"/>
    </source>
</evidence>
<dbReference type="InterPro" id="IPR018247">
    <property type="entry name" value="EF_Hand_1_Ca_BS"/>
</dbReference>
<dbReference type="SUPFAM" id="SSF51445">
    <property type="entry name" value="(Trans)glycosidases"/>
    <property type="match status" value="1"/>
</dbReference>
<dbReference type="Pfam" id="PF07477">
    <property type="entry name" value="Glyco_hydro_67C"/>
    <property type="match status" value="1"/>
</dbReference>
<dbReference type="Gene3D" id="1.20.1270.90">
    <property type="entry name" value="AF1782-like"/>
    <property type="match status" value="1"/>
</dbReference>
<evidence type="ECO:0000313" key="4">
    <source>
        <dbReference type="EMBL" id="UJF36406.1"/>
    </source>
</evidence>
<dbReference type="InterPro" id="IPR016134">
    <property type="entry name" value="Dockerin_dom"/>
</dbReference>
<keyword evidence="1" id="KW-0175">Coiled coil</keyword>
<dbReference type="InterPro" id="IPR002105">
    <property type="entry name" value="Dockerin_1_rpt"/>
</dbReference>
<reference evidence="4 5" key="1">
    <citation type="journal article" date="2024" name="Int. J. Syst. Evol. Microbiol.">
        <title>Paenibacillus hexagrammi sp. nov., a novel bacterium isolated from the gut content of Hexagrammos agrammus.</title>
        <authorList>
            <person name="Jung H.K."/>
            <person name="Kim D.G."/>
            <person name="Zin H."/>
            <person name="Park J."/>
            <person name="Jung H."/>
            <person name="Kim Y.O."/>
            <person name="Kong H.J."/>
            <person name="Kim J.W."/>
            <person name="Kim Y.S."/>
        </authorList>
    </citation>
    <scope>NUCLEOTIDE SEQUENCE [LARGE SCALE GENOMIC DNA]</scope>
    <source>
        <strain evidence="4 5">YPD9-1</strain>
    </source>
</reference>
<gene>
    <name evidence="4" type="ORF">L0M14_18435</name>
</gene>
<dbReference type="Gene3D" id="1.10.1330.10">
    <property type="entry name" value="Dockerin domain"/>
    <property type="match status" value="1"/>
</dbReference>
<dbReference type="Gene3D" id="2.60.40.680">
    <property type="match status" value="1"/>
</dbReference>
<dbReference type="CDD" id="cd14254">
    <property type="entry name" value="Dockerin_II"/>
    <property type="match status" value="1"/>
</dbReference>
<dbReference type="CDD" id="cd08547">
    <property type="entry name" value="Type_II_cohesin"/>
    <property type="match status" value="1"/>
</dbReference>
<dbReference type="Proteomes" id="UP001649230">
    <property type="component" value="Chromosome"/>
</dbReference>
<feature type="compositionally biased region" description="Polar residues" evidence="2">
    <location>
        <begin position="39"/>
        <end position="55"/>
    </location>
</feature>
<organism evidence="4 5">
    <name type="scientific">Paenibacillus hexagrammi</name>
    <dbReference type="NCBI Taxonomy" id="2908839"/>
    <lineage>
        <taxon>Bacteria</taxon>
        <taxon>Bacillati</taxon>
        <taxon>Bacillota</taxon>
        <taxon>Bacilli</taxon>
        <taxon>Bacillales</taxon>
        <taxon>Paenibacillaceae</taxon>
        <taxon>Paenibacillus</taxon>
    </lineage>
</organism>
<name>A0ABY3STS4_9BACL</name>
<dbReference type="Pfam" id="PF00963">
    <property type="entry name" value="Cohesin"/>
    <property type="match status" value="1"/>
</dbReference>
<dbReference type="InterPro" id="IPR008965">
    <property type="entry name" value="CBM2/CBM3_carb-bd_dom_sf"/>
</dbReference>
<dbReference type="Gene3D" id="2.60.120.1620">
    <property type="match status" value="1"/>
</dbReference>
<evidence type="ECO:0000256" key="1">
    <source>
        <dbReference type="SAM" id="Coils"/>
    </source>
</evidence>
<dbReference type="EMBL" id="CP090978">
    <property type="protein sequence ID" value="UJF36406.1"/>
    <property type="molecule type" value="Genomic_DNA"/>
</dbReference>